<dbReference type="AlphaFoldDB" id="A0AAE3H1Q1"/>
<keyword evidence="1" id="KW-0472">Membrane</keyword>
<dbReference type="PANTHER" id="PTHR42852">
    <property type="entry name" value="THIOL:DISULFIDE INTERCHANGE PROTEIN DSBE"/>
    <property type="match status" value="1"/>
</dbReference>
<evidence type="ECO:0008006" key="4">
    <source>
        <dbReference type="Google" id="ProtNLM"/>
    </source>
</evidence>
<dbReference type="PANTHER" id="PTHR42852:SF13">
    <property type="entry name" value="PROTEIN DIPZ"/>
    <property type="match status" value="1"/>
</dbReference>
<keyword evidence="1" id="KW-0812">Transmembrane</keyword>
<evidence type="ECO:0000313" key="2">
    <source>
        <dbReference type="EMBL" id="MCP9762431.1"/>
    </source>
</evidence>
<feature type="transmembrane region" description="Helical" evidence="1">
    <location>
        <begin position="76"/>
        <end position="95"/>
    </location>
</feature>
<sequence length="282" mass="32684">MKKVIKWNIVGFLLFLLFVPILKLEKSYLIHLWSLSIYFLTGISLGKKFEFSQYFILLPLNLIISIIALLSNPQLFPLIFPLVNIYSVLGFLFGVNSVMKNLKLVTLYSFLLIILSIYLNKIFIPNFSFNKAILDPSKYPNPKNIEISNLDNKTIFDSDREKHILILNFTFVGCTQCVIKNPYLENIYSKLKLTKKIRVIDVYLESKNSPVEIKSYLQKHPTQLEIAYDKNNQLATIFNYDGAPHEVILTKDLKVVRIMSGFNSDLKEEYLKNTIQLINSLE</sequence>
<feature type="transmembrane region" description="Helical" evidence="1">
    <location>
        <begin position="7"/>
        <end position="22"/>
    </location>
</feature>
<gene>
    <name evidence="2" type="ORF">EGI31_05655</name>
</gene>
<dbReference type="Gene3D" id="3.40.30.10">
    <property type="entry name" value="Glutaredoxin"/>
    <property type="match status" value="1"/>
</dbReference>
<dbReference type="RefSeq" id="WP_255036194.1">
    <property type="nucleotide sequence ID" value="NZ_RJUF01000009.1"/>
</dbReference>
<feature type="transmembrane region" description="Helical" evidence="1">
    <location>
        <begin position="102"/>
        <end position="119"/>
    </location>
</feature>
<accession>A0AAE3H1Q1</accession>
<keyword evidence="3" id="KW-1185">Reference proteome</keyword>
<evidence type="ECO:0000256" key="1">
    <source>
        <dbReference type="SAM" id="Phobius"/>
    </source>
</evidence>
<evidence type="ECO:0000313" key="3">
    <source>
        <dbReference type="Proteomes" id="UP001204144"/>
    </source>
</evidence>
<dbReference type="Proteomes" id="UP001204144">
    <property type="component" value="Unassembled WGS sequence"/>
</dbReference>
<feature type="transmembrane region" description="Helical" evidence="1">
    <location>
        <begin position="53"/>
        <end position="70"/>
    </location>
</feature>
<name>A0AAE3H1Q1_9BACT</name>
<protein>
    <recommendedName>
        <fullName evidence="4">Thioredoxin domain-containing protein</fullName>
    </recommendedName>
</protein>
<proteinExistence type="predicted"/>
<dbReference type="InterPro" id="IPR050553">
    <property type="entry name" value="Thioredoxin_ResA/DsbE_sf"/>
</dbReference>
<organism evidence="2 3">
    <name type="scientific">Lacihabitans soyangensis</name>
    <dbReference type="NCBI Taxonomy" id="869394"/>
    <lineage>
        <taxon>Bacteria</taxon>
        <taxon>Pseudomonadati</taxon>
        <taxon>Bacteroidota</taxon>
        <taxon>Cytophagia</taxon>
        <taxon>Cytophagales</taxon>
        <taxon>Leadbetterellaceae</taxon>
        <taxon>Lacihabitans</taxon>
    </lineage>
</organism>
<reference evidence="2 3" key="1">
    <citation type="submission" date="2018-11" db="EMBL/GenBank/DDBJ databases">
        <title>Novel bacteria species description.</title>
        <authorList>
            <person name="Han J.-H."/>
        </authorList>
    </citation>
    <scope>NUCLEOTIDE SEQUENCE [LARGE SCALE GENOMIC DNA]</scope>
    <source>
        <strain evidence="2 3">KCTC23259</strain>
    </source>
</reference>
<comment type="caution">
    <text evidence="2">The sequence shown here is derived from an EMBL/GenBank/DDBJ whole genome shotgun (WGS) entry which is preliminary data.</text>
</comment>
<dbReference type="SUPFAM" id="SSF52833">
    <property type="entry name" value="Thioredoxin-like"/>
    <property type="match status" value="1"/>
</dbReference>
<dbReference type="EMBL" id="RJUF01000009">
    <property type="protein sequence ID" value="MCP9762431.1"/>
    <property type="molecule type" value="Genomic_DNA"/>
</dbReference>
<feature type="transmembrane region" description="Helical" evidence="1">
    <location>
        <begin position="28"/>
        <end position="46"/>
    </location>
</feature>
<keyword evidence="1" id="KW-1133">Transmembrane helix</keyword>
<dbReference type="InterPro" id="IPR036249">
    <property type="entry name" value="Thioredoxin-like_sf"/>
</dbReference>